<dbReference type="SMART" id="SM00484">
    <property type="entry name" value="XPGI"/>
    <property type="match status" value="1"/>
</dbReference>
<feature type="region of interest" description="Disordered" evidence="9">
    <location>
        <begin position="501"/>
        <end position="522"/>
    </location>
</feature>
<dbReference type="GO" id="GO:0005634">
    <property type="term" value="C:nucleus"/>
    <property type="evidence" value="ECO:0007669"/>
    <property type="project" value="UniProtKB-SubCell"/>
</dbReference>
<gene>
    <name evidence="12" type="primary">RvY_06935-1</name>
    <name evidence="12" type="synonym">RvY_06935.1</name>
    <name evidence="12" type="ORF">RvY_06935</name>
</gene>
<dbReference type="Pfam" id="PF00867">
    <property type="entry name" value="XPG_I"/>
    <property type="match status" value="1"/>
</dbReference>
<dbReference type="InterPro" id="IPR006085">
    <property type="entry name" value="XPG_DNA_repair_N"/>
</dbReference>
<keyword evidence="4 8" id="KW-0227">DNA damage</keyword>
<feature type="region of interest" description="Disordered" evidence="9">
    <location>
        <begin position="355"/>
        <end position="474"/>
    </location>
</feature>
<evidence type="ECO:0000256" key="1">
    <source>
        <dbReference type="ARBA" id="ARBA00004123"/>
    </source>
</evidence>
<sequence>MGIQGLLPFVQKACRTVNISDFAGCSVAIDGHCWLHRAICACAEKLIRGESTTQYVAFCVKYLNLLKKHKITPIIVFDGNSLPSKNATRASRREKKRFARAQGEAKEREGKYSEARQFYVQSLDITAEMVQDVIQACKEADVDYLVAPFEADAQLTYLMNRGIVHLIVTEDSDLIAFGCKRILFKLDLAGNGLLYERHLLYKCLSPRASLLITPDPSSSSNDEMLFTRFRYACIMSGCDYYPGGFSGVGLLKACKAMMSCSNITPLDKMLNRLPQYLRSYHMTIREDEKKHFIKANQTFLHQTVFDPLSRQLVPLSPLPEDLKDSDLSFAGHGILSDGEALQMAIGHLLVAYPNSQDDDQDNASAVESTVSPPATPQPSQSKLRTSTLSKKVRKNGIWSQNFSLPTPLKSPVRSPIKRRATTGQTVTVDVSAFSRSQKTSSSSADNSQAENHPETSSSRSSQEPSQFVQFGPSPSKEARFTELTQFRELKLKRKAESIDLSNEDGDADDIPAPKTPVKKTFSWSPNPRLKRSFSAFTQSFPLMSVGKNARKLTAHAELRSQTQIVRSSYFGGAETRITTITEASAAEIAAPSTSDYGSMNSLATIDTSFGKVTPEREAFTDSVAVDRLQVDDDITVVFESPPSARASRRMDSEKVEASSEEPSLSSVSSSSHPVSLVSRGLSIPKSRITTSSVFSASGKIDFSKYAFKKATK</sequence>
<dbReference type="CDD" id="cd09857">
    <property type="entry name" value="PIN_EXO1"/>
    <property type="match status" value="1"/>
</dbReference>
<feature type="domain" description="XPG-I" evidence="10">
    <location>
        <begin position="138"/>
        <end position="206"/>
    </location>
</feature>
<reference evidence="12 13" key="1">
    <citation type="journal article" date="2016" name="Nat. Commun.">
        <title>Extremotolerant tardigrade genome and improved radiotolerance of human cultured cells by tardigrade-unique protein.</title>
        <authorList>
            <person name="Hashimoto T."/>
            <person name="Horikawa D.D."/>
            <person name="Saito Y."/>
            <person name="Kuwahara H."/>
            <person name="Kozuka-Hata H."/>
            <person name="Shin-I T."/>
            <person name="Minakuchi Y."/>
            <person name="Ohishi K."/>
            <person name="Motoyama A."/>
            <person name="Aizu T."/>
            <person name="Enomoto A."/>
            <person name="Kondo K."/>
            <person name="Tanaka S."/>
            <person name="Hara Y."/>
            <person name="Koshikawa S."/>
            <person name="Sagara H."/>
            <person name="Miura T."/>
            <person name="Yokobori S."/>
            <person name="Miyagawa K."/>
            <person name="Suzuki Y."/>
            <person name="Kubo T."/>
            <person name="Oyama M."/>
            <person name="Kohara Y."/>
            <person name="Fujiyama A."/>
            <person name="Arakawa K."/>
            <person name="Katayama T."/>
            <person name="Toyoda A."/>
            <person name="Kunieda T."/>
        </authorList>
    </citation>
    <scope>NUCLEOTIDE SEQUENCE [LARGE SCALE GENOMIC DNA]</scope>
    <source>
        <strain evidence="12 13">YOKOZUNA-1</strain>
    </source>
</reference>
<evidence type="ECO:0000256" key="4">
    <source>
        <dbReference type="ARBA" id="ARBA00022763"/>
    </source>
</evidence>
<protein>
    <recommendedName>
        <fullName evidence="8">Exonuclease 1</fullName>
        <ecNumber evidence="8">3.1.-.-</ecNumber>
    </recommendedName>
</protein>
<evidence type="ECO:0000256" key="7">
    <source>
        <dbReference type="ARBA" id="ARBA00023242"/>
    </source>
</evidence>
<proteinExistence type="inferred from homology"/>
<evidence type="ECO:0000259" key="10">
    <source>
        <dbReference type="SMART" id="SM00484"/>
    </source>
</evidence>
<dbReference type="InterPro" id="IPR029060">
    <property type="entry name" value="PIN-like_dom_sf"/>
</dbReference>
<keyword evidence="8" id="KW-0267">Excision nuclease</keyword>
<feature type="compositionally biased region" description="Basic and acidic residues" evidence="9">
    <location>
        <begin position="648"/>
        <end position="657"/>
    </location>
</feature>
<dbReference type="Gene3D" id="1.10.150.20">
    <property type="entry name" value="5' to 3' exonuclease, C-terminal subdomain"/>
    <property type="match status" value="1"/>
</dbReference>
<feature type="compositionally biased region" description="Basic residues" evidence="9">
    <location>
        <begin position="90"/>
        <end position="99"/>
    </location>
</feature>
<keyword evidence="2 8" id="KW-0540">Nuclease</keyword>
<comment type="subcellular location">
    <subcellularLocation>
        <location evidence="1 8">Nucleus</location>
    </subcellularLocation>
</comment>
<keyword evidence="5 8" id="KW-0378">Hydrolase</keyword>
<feature type="compositionally biased region" description="Polar residues" evidence="9">
    <location>
        <begin position="421"/>
        <end position="450"/>
    </location>
</feature>
<feature type="region of interest" description="Disordered" evidence="9">
    <location>
        <begin position="85"/>
        <end position="105"/>
    </location>
</feature>
<dbReference type="InterPro" id="IPR006086">
    <property type="entry name" value="XPG-I_dom"/>
</dbReference>
<dbReference type="FunFam" id="3.40.50.1010:FF:000002">
    <property type="entry name" value="Exonuclease 1, putative"/>
    <property type="match status" value="1"/>
</dbReference>
<dbReference type="InterPro" id="IPR019974">
    <property type="entry name" value="XPG_CS"/>
</dbReference>
<dbReference type="EMBL" id="BDGG01000003">
    <property type="protein sequence ID" value="GAU95290.1"/>
    <property type="molecule type" value="Genomic_DNA"/>
</dbReference>
<dbReference type="PANTHER" id="PTHR11081:SF8">
    <property type="entry name" value="EXONUCLEASE 1"/>
    <property type="match status" value="1"/>
</dbReference>
<dbReference type="PROSITE" id="PS00841">
    <property type="entry name" value="XPG_1"/>
    <property type="match status" value="1"/>
</dbReference>
<dbReference type="EC" id="3.1.-.-" evidence="8"/>
<evidence type="ECO:0000256" key="6">
    <source>
        <dbReference type="ARBA" id="ARBA00023204"/>
    </source>
</evidence>
<dbReference type="Proteomes" id="UP000186922">
    <property type="component" value="Unassembled WGS sequence"/>
</dbReference>
<evidence type="ECO:0000256" key="2">
    <source>
        <dbReference type="ARBA" id="ARBA00022722"/>
    </source>
</evidence>
<dbReference type="GO" id="GO:0003677">
    <property type="term" value="F:DNA binding"/>
    <property type="evidence" value="ECO:0007669"/>
    <property type="project" value="UniProtKB-UniRule"/>
</dbReference>
<accession>A0A1D1V334</accession>
<comment type="caution">
    <text evidence="12">The sequence shown here is derived from an EMBL/GenBank/DDBJ whole genome shotgun (WGS) entry which is preliminary data.</text>
</comment>
<evidence type="ECO:0000256" key="3">
    <source>
        <dbReference type="ARBA" id="ARBA00022759"/>
    </source>
</evidence>
<dbReference type="GO" id="GO:0035312">
    <property type="term" value="F:5'-3' DNA exonuclease activity"/>
    <property type="evidence" value="ECO:0007669"/>
    <property type="project" value="UniProtKB-UniRule"/>
</dbReference>
<dbReference type="STRING" id="947166.A0A1D1V334"/>
<dbReference type="InterPro" id="IPR044752">
    <property type="entry name" value="PIN-like_EXO1"/>
</dbReference>
<dbReference type="Pfam" id="PF00752">
    <property type="entry name" value="XPG_N"/>
    <property type="match status" value="1"/>
</dbReference>
<dbReference type="SUPFAM" id="SSF47807">
    <property type="entry name" value="5' to 3' exonuclease, C-terminal subdomain"/>
    <property type="match status" value="1"/>
</dbReference>
<comment type="similarity">
    <text evidence="8">Belongs to the XPG/RAD2 endonuclease family. EXO1 subfamily.</text>
</comment>
<keyword evidence="8" id="KW-0228">DNA excision</keyword>
<keyword evidence="3" id="KW-0255">Endonuclease</keyword>
<comment type="cofactor">
    <cofactor evidence="8">
        <name>Mg(2+)</name>
        <dbReference type="ChEBI" id="CHEBI:18420"/>
    </cofactor>
    <text evidence="8">Binds 2 magnesium ions per subunit. They probably participate in the reaction catalyzed by the enzyme. May bind an additional third magnesium ion after substrate binding.</text>
</comment>
<evidence type="ECO:0000259" key="11">
    <source>
        <dbReference type="SMART" id="SM00485"/>
    </source>
</evidence>
<keyword evidence="6 8" id="KW-0234">DNA repair</keyword>
<feature type="compositionally biased region" description="Polar residues" evidence="9">
    <location>
        <begin position="362"/>
        <end position="389"/>
    </location>
</feature>
<feature type="region of interest" description="Disordered" evidence="9">
    <location>
        <begin position="641"/>
        <end position="678"/>
    </location>
</feature>
<dbReference type="SMART" id="SM00485">
    <property type="entry name" value="XPGN"/>
    <property type="match status" value="1"/>
</dbReference>
<dbReference type="GO" id="GO:0006298">
    <property type="term" value="P:mismatch repair"/>
    <property type="evidence" value="ECO:0007669"/>
    <property type="project" value="TreeGrafter"/>
</dbReference>
<evidence type="ECO:0000256" key="9">
    <source>
        <dbReference type="SAM" id="MobiDB-lite"/>
    </source>
</evidence>
<feature type="compositionally biased region" description="Low complexity" evidence="9">
    <location>
        <begin position="660"/>
        <end position="678"/>
    </location>
</feature>
<dbReference type="InterPro" id="IPR006084">
    <property type="entry name" value="XPG/Rad2"/>
</dbReference>
<dbReference type="OrthoDB" id="26491at2759"/>
<keyword evidence="13" id="KW-1185">Reference proteome</keyword>
<dbReference type="InterPro" id="IPR036279">
    <property type="entry name" value="5-3_exonuclease_C_sf"/>
</dbReference>
<dbReference type="AlphaFoldDB" id="A0A1D1V334"/>
<dbReference type="SUPFAM" id="SSF88723">
    <property type="entry name" value="PIN domain-like"/>
    <property type="match status" value="1"/>
</dbReference>
<comment type="function">
    <text evidence="8">5'-&gt;3' double-stranded DNA exonuclease which may also possess a cryptic 3'-&gt;5' double-stranded DNA exonuclease activity. Functions in DNA mismatch repair.</text>
</comment>
<keyword evidence="8" id="KW-0460">Magnesium</keyword>
<feature type="compositionally biased region" description="Low complexity" evidence="9">
    <location>
        <begin position="454"/>
        <end position="466"/>
    </location>
</feature>
<organism evidence="12 13">
    <name type="scientific">Ramazzottius varieornatus</name>
    <name type="common">Water bear</name>
    <name type="synonym">Tardigrade</name>
    <dbReference type="NCBI Taxonomy" id="947166"/>
    <lineage>
        <taxon>Eukaryota</taxon>
        <taxon>Metazoa</taxon>
        <taxon>Ecdysozoa</taxon>
        <taxon>Tardigrada</taxon>
        <taxon>Eutardigrada</taxon>
        <taxon>Parachela</taxon>
        <taxon>Hypsibioidea</taxon>
        <taxon>Ramazzottiidae</taxon>
        <taxon>Ramazzottius</taxon>
    </lineage>
</organism>
<name>A0A1D1V334_RAMVA</name>
<evidence type="ECO:0000256" key="5">
    <source>
        <dbReference type="ARBA" id="ARBA00022801"/>
    </source>
</evidence>
<keyword evidence="8" id="KW-0269">Exonuclease</keyword>
<dbReference type="Gene3D" id="3.40.50.1010">
    <property type="entry name" value="5'-nuclease"/>
    <property type="match status" value="1"/>
</dbReference>
<keyword evidence="8" id="KW-0479">Metal-binding</keyword>
<dbReference type="PRINTS" id="PR00853">
    <property type="entry name" value="XPGRADSUPER"/>
</dbReference>
<evidence type="ECO:0000256" key="8">
    <source>
        <dbReference type="RuleBase" id="RU910737"/>
    </source>
</evidence>
<feature type="domain" description="XPG N-terminal" evidence="11">
    <location>
        <begin position="1"/>
        <end position="99"/>
    </location>
</feature>
<dbReference type="GO" id="GO:0017108">
    <property type="term" value="F:5'-flap endonuclease activity"/>
    <property type="evidence" value="ECO:0007669"/>
    <property type="project" value="TreeGrafter"/>
</dbReference>
<keyword evidence="7 8" id="KW-0539">Nucleus</keyword>
<dbReference type="PANTHER" id="PTHR11081">
    <property type="entry name" value="FLAP ENDONUCLEASE FAMILY MEMBER"/>
    <property type="match status" value="1"/>
</dbReference>
<dbReference type="GO" id="GO:0006310">
    <property type="term" value="P:DNA recombination"/>
    <property type="evidence" value="ECO:0007669"/>
    <property type="project" value="TreeGrafter"/>
</dbReference>
<keyword evidence="8" id="KW-0238">DNA-binding</keyword>
<evidence type="ECO:0000313" key="12">
    <source>
        <dbReference type="EMBL" id="GAU95290.1"/>
    </source>
</evidence>
<dbReference type="GO" id="GO:0046872">
    <property type="term" value="F:metal ion binding"/>
    <property type="evidence" value="ECO:0007669"/>
    <property type="project" value="UniProtKB-UniRule"/>
</dbReference>
<evidence type="ECO:0000313" key="13">
    <source>
        <dbReference type="Proteomes" id="UP000186922"/>
    </source>
</evidence>